<keyword evidence="5 6" id="KW-0413">Isomerase</keyword>
<dbReference type="PANTHER" id="PTHR47637">
    <property type="entry name" value="CHAPERONE SURA"/>
    <property type="match status" value="1"/>
</dbReference>
<dbReference type="Gene3D" id="3.10.50.40">
    <property type="match status" value="1"/>
</dbReference>
<dbReference type="InterPro" id="IPR000297">
    <property type="entry name" value="PPIase_PpiC"/>
</dbReference>
<evidence type="ECO:0000256" key="4">
    <source>
        <dbReference type="ARBA" id="ARBA00023186"/>
    </source>
</evidence>
<evidence type="ECO:0000256" key="5">
    <source>
        <dbReference type="ARBA" id="ARBA00023235"/>
    </source>
</evidence>
<dbReference type="GO" id="GO:0003755">
    <property type="term" value="F:peptidyl-prolyl cis-trans isomerase activity"/>
    <property type="evidence" value="ECO:0007669"/>
    <property type="project" value="UniProtKB-KW"/>
</dbReference>
<evidence type="ECO:0000256" key="1">
    <source>
        <dbReference type="ARBA" id="ARBA00022729"/>
    </source>
</evidence>
<dbReference type="SUPFAM" id="SSF109998">
    <property type="entry name" value="Triger factor/SurA peptide-binding domain-like"/>
    <property type="match status" value="1"/>
</dbReference>
<keyword evidence="2" id="KW-0574">Periplasm</keyword>
<dbReference type="InterPro" id="IPR027304">
    <property type="entry name" value="Trigger_fact/SurA_dom_sf"/>
</dbReference>
<accession>A0A2Z4FGS9</accession>
<evidence type="ECO:0000256" key="3">
    <source>
        <dbReference type="ARBA" id="ARBA00023110"/>
    </source>
</evidence>
<gene>
    <name evidence="8" type="ORF">DN745_02020</name>
</gene>
<protein>
    <recommendedName>
        <fullName evidence="7">PpiC domain-containing protein</fullName>
    </recommendedName>
</protein>
<dbReference type="InterPro" id="IPR046357">
    <property type="entry name" value="PPIase_dom_sf"/>
</dbReference>
<dbReference type="Gene3D" id="1.10.4030.10">
    <property type="entry name" value="Porin chaperone SurA, peptide-binding domain"/>
    <property type="match status" value="1"/>
</dbReference>
<evidence type="ECO:0000313" key="8">
    <source>
        <dbReference type="EMBL" id="AWV88177.1"/>
    </source>
</evidence>
<dbReference type="PROSITE" id="PS50198">
    <property type="entry name" value="PPIC_PPIASE_2"/>
    <property type="match status" value="1"/>
</dbReference>
<keyword evidence="1" id="KW-0732">Signal</keyword>
<dbReference type="KEGG" id="bsed:DN745_02020"/>
<evidence type="ECO:0000256" key="6">
    <source>
        <dbReference type="PROSITE-ProRule" id="PRU00278"/>
    </source>
</evidence>
<proteinExistence type="predicted"/>
<dbReference type="RefSeq" id="WP_111331693.1">
    <property type="nucleotide sequence ID" value="NZ_CP030032.1"/>
</dbReference>
<feature type="domain" description="PpiC" evidence="7">
    <location>
        <begin position="203"/>
        <end position="303"/>
    </location>
</feature>
<dbReference type="OrthoDB" id="14196at2"/>
<dbReference type="InterPro" id="IPR050280">
    <property type="entry name" value="OMP_Chaperone_SurA"/>
</dbReference>
<evidence type="ECO:0000256" key="2">
    <source>
        <dbReference type="ARBA" id="ARBA00022764"/>
    </source>
</evidence>
<dbReference type="Pfam" id="PF00639">
    <property type="entry name" value="Rotamase"/>
    <property type="match status" value="1"/>
</dbReference>
<reference evidence="8 9" key="1">
    <citation type="submission" date="2018-06" db="EMBL/GenBank/DDBJ databases">
        <title>Lujinxingia sediminis gen. nov. sp. nov., a new facultative anaerobic member of the class Deltaproteobacteria, and proposal of Lujinxingaceae fam. nov.</title>
        <authorList>
            <person name="Guo L.-Y."/>
            <person name="Li C.-M."/>
            <person name="Wang S."/>
            <person name="Du Z.-J."/>
        </authorList>
    </citation>
    <scope>NUCLEOTIDE SEQUENCE [LARGE SCALE GENOMIC DNA]</scope>
    <source>
        <strain evidence="8 9">FA350</strain>
    </source>
</reference>
<name>A0A2Z4FGS9_9DELT</name>
<dbReference type="SUPFAM" id="SSF54534">
    <property type="entry name" value="FKBP-like"/>
    <property type="match status" value="1"/>
</dbReference>
<keyword evidence="3 6" id="KW-0697">Rotamase</keyword>
<dbReference type="PANTHER" id="PTHR47637:SF1">
    <property type="entry name" value="CHAPERONE SURA"/>
    <property type="match status" value="1"/>
</dbReference>
<sequence>MMNRESKISTCPVPAQSRAKLAWLKRALLVGLCAGAPMLATLSAPSPAQAEVIDRIVAQVNDEVVTFYEVKKAAIPYMLQQGINPAILDNPEGRDAIYRDVLQDQVDRFLLAQEASTLGMDVSKAEVDEWLARTRQQQNLSEAQFREMVSGYGMDYETYRGMIRDNLLKMRVVKVKIGSQISISETDVDRAYKERFGDDGGKTKYIEVANILVKPADSTPEAIEAAQKKAEAARQAIRDGADFAEAAAMFSEGPAAANGGYLGRFADGELDASFGDVAFAMEAGEISEVVRTAFGFQIIQVREVEYEASGNIEARKNELRAELQQKAIDRQLQAYLQRLRAQAFVETSL</sequence>
<keyword evidence="4" id="KW-0143">Chaperone</keyword>
<organism evidence="8 9">
    <name type="scientific">Bradymonas sediminis</name>
    <dbReference type="NCBI Taxonomy" id="1548548"/>
    <lineage>
        <taxon>Bacteria</taxon>
        <taxon>Deltaproteobacteria</taxon>
        <taxon>Bradymonadales</taxon>
        <taxon>Bradymonadaceae</taxon>
        <taxon>Bradymonas</taxon>
    </lineage>
</organism>
<dbReference type="Proteomes" id="UP000249799">
    <property type="component" value="Chromosome"/>
</dbReference>
<dbReference type="EMBL" id="CP030032">
    <property type="protein sequence ID" value="AWV88177.1"/>
    <property type="molecule type" value="Genomic_DNA"/>
</dbReference>
<keyword evidence="9" id="KW-1185">Reference proteome</keyword>
<evidence type="ECO:0000313" key="9">
    <source>
        <dbReference type="Proteomes" id="UP000249799"/>
    </source>
</evidence>
<dbReference type="Pfam" id="PF09312">
    <property type="entry name" value="SurA_N"/>
    <property type="match status" value="1"/>
</dbReference>
<evidence type="ECO:0000259" key="7">
    <source>
        <dbReference type="PROSITE" id="PS50198"/>
    </source>
</evidence>
<dbReference type="InterPro" id="IPR015391">
    <property type="entry name" value="SurA_N"/>
</dbReference>
<dbReference type="AlphaFoldDB" id="A0A2Z4FGS9"/>